<keyword evidence="2" id="KW-0812">Transmembrane</keyword>
<dbReference type="WBParaSite" id="GPUH_0000517901-mRNA-1">
    <property type="protein sequence ID" value="GPUH_0000517901-mRNA-1"/>
    <property type="gene ID" value="GPUH_0000517901"/>
</dbReference>
<keyword evidence="4" id="KW-1185">Reference proteome</keyword>
<accession>A0A183D8Y1</accession>
<evidence type="ECO:0000313" key="5">
    <source>
        <dbReference type="WBParaSite" id="GPUH_0000517901-mRNA-1"/>
    </source>
</evidence>
<dbReference type="EMBL" id="UYRT01010610">
    <property type="protein sequence ID" value="VDK49472.1"/>
    <property type="molecule type" value="Genomic_DNA"/>
</dbReference>
<dbReference type="OrthoDB" id="418484at2759"/>
<keyword evidence="2" id="KW-0472">Membrane</keyword>
<keyword evidence="1" id="KW-0406">Ion transport</keyword>
<sequence length="123" mass="14120">MYLILSVFSPGVIEIWEGFLTFLFFPITVFTAYIADIKIVQKRFIPHRYRRTSRGLIATEGEEMKMLEENGADLKIAKLTQAHEDKRISTLSGVDEPTFCFLAVSKNLPPNSFRLSILDSWCE</sequence>
<dbReference type="GO" id="GO:0098794">
    <property type="term" value="C:postsynapse"/>
    <property type="evidence" value="ECO:0007669"/>
    <property type="project" value="TreeGrafter"/>
</dbReference>
<reference evidence="5" key="1">
    <citation type="submission" date="2016-06" db="UniProtKB">
        <authorList>
            <consortium name="WormBaseParasite"/>
        </authorList>
    </citation>
    <scope>IDENTIFICATION</scope>
</reference>
<dbReference type="PANTHER" id="PTHR11878:SF65">
    <property type="entry name" value="NA_CA-EXCHANGE PROTEIN, ISOFORM G"/>
    <property type="match status" value="1"/>
</dbReference>
<evidence type="ECO:0000256" key="1">
    <source>
        <dbReference type="ARBA" id="ARBA00023065"/>
    </source>
</evidence>
<dbReference type="GO" id="GO:0098703">
    <property type="term" value="P:calcium ion import across plasma membrane"/>
    <property type="evidence" value="ECO:0007669"/>
    <property type="project" value="TreeGrafter"/>
</dbReference>
<keyword evidence="2" id="KW-1133">Transmembrane helix</keyword>
<dbReference type="GO" id="GO:0005432">
    <property type="term" value="F:calcium:sodium antiporter activity"/>
    <property type="evidence" value="ECO:0007669"/>
    <property type="project" value="TreeGrafter"/>
</dbReference>
<feature type="transmembrane region" description="Helical" evidence="2">
    <location>
        <begin position="15"/>
        <end position="35"/>
    </location>
</feature>
<gene>
    <name evidence="3" type="ORF">GPUH_LOCUS5171</name>
</gene>
<dbReference type="GO" id="GO:0030424">
    <property type="term" value="C:axon"/>
    <property type="evidence" value="ECO:0007669"/>
    <property type="project" value="TreeGrafter"/>
</dbReference>
<keyword evidence="1" id="KW-0813">Transport</keyword>
<dbReference type="InterPro" id="IPR051171">
    <property type="entry name" value="CaCA"/>
</dbReference>
<dbReference type="PANTHER" id="PTHR11878">
    <property type="entry name" value="SODIUM/CALCIUM EXCHANGER"/>
    <property type="match status" value="1"/>
</dbReference>
<name>A0A183D8Y1_9BILA</name>
<evidence type="ECO:0000313" key="4">
    <source>
        <dbReference type="Proteomes" id="UP000271098"/>
    </source>
</evidence>
<protein>
    <submittedName>
        <fullName evidence="5">PhoLip_ATPase_C domain-containing protein</fullName>
    </submittedName>
</protein>
<organism evidence="5">
    <name type="scientific">Gongylonema pulchrum</name>
    <dbReference type="NCBI Taxonomy" id="637853"/>
    <lineage>
        <taxon>Eukaryota</taxon>
        <taxon>Metazoa</taxon>
        <taxon>Ecdysozoa</taxon>
        <taxon>Nematoda</taxon>
        <taxon>Chromadorea</taxon>
        <taxon>Rhabditida</taxon>
        <taxon>Spirurina</taxon>
        <taxon>Spiruromorpha</taxon>
        <taxon>Spiruroidea</taxon>
        <taxon>Gongylonematidae</taxon>
        <taxon>Gongylonema</taxon>
    </lineage>
</organism>
<evidence type="ECO:0000256" key="2">
    <source>
        <dbReference type="SAM" id="Phobius"/>
    </source>
</evidence>
<dbReference type="GO" id="GO:0042383">
    <property type="term" value="C:sarcolemma"/>
    <property type="evidence" value="ECO:0007669"/>
    <property type="project" value="TreeGrafter"/>
</dbReference>
<dbReference type="AlphaFoldDB" id="A0A183D8Y1"/>
<dbReference type="Proteomes" id="UP000271098">
    <property type="component" value="Unassembled WGS sequence"/>
</dbReference>
<evidence type="ECO:0000313" key="3">
    <source>
        <dbReference type="EMBL" id="VDK49472.1"/>
    </source>
</evidence>
<proteinExistence type="predicted"/>
<reference evidence="3 4" key="2">
    <citation type="submission" date="2018-11" db="EMBL/GenBank/DDBJ databases">
        <authorList>
            <consortium name="Pathogen Informatics"/>
        </authorList>
    </citation>
    <scope>NUCLEOTIDE SEQUENCE [LARGE SCALE GENOMIC DNA]</scope>
</reference>